<evidence type="ECO:0000256" key="2">
    <source>
        <dbReference type="SAM" id="SignalP"/>
    </source>
</evidence>
<feature type="region of interest" description="Disordered" evidence="1">
    <location>
        <begin position="27"/>
        <end position="54"/>
    </location>
</feature>
<accession>A0A4Y9FSP7</accession>
<name>A0A4Y9FSP7_9MICO</name>
<reference evidence="3 4" key="1">
    <citation type="submission" date="2019-03" db="EMBL/GenBank/DDBJ databases">
        <title>Diversity of the mouse oral microbiome.</title>
        <authorList>
            <person name="Joseph S."/>
            <person name="Aduse-Opoku J."/>
            <person name="Curtis M."/>
            <person name="Wade W."/>
            <person name="Hashim A."/>
        </authorList>
    </citation>
    <scope>NUCLEOTIDE SEQUENCE [LARGE SCALE GENOMIC DNA]</scope>
    <source>
        <strain evidence="3 4">P1012</strain>
    </source>
</reference>
<protein>
    <recommendedName>
        <fullName evidence="5">Lipoprotein</fullName>
    </recommendedName>
</protein>
<evidence type="ECO:0000313" key="4">
    <source>
        <dbReference type="Proteomes" id="UP000298358"/>
    </source>
</evidence>
<keyword evidence="2" id="KW-0732">Signal</keyword>
<dbReference type="OrthoDB" id="5112276at2"/>
<dbReference type="EMBL" id="SPQB01000030">
    <property type="protein sequence ID" value="TFU32275.1"/>
    <property type="molecule type" value="Genomic_DNA"/>
</dbReference>
<evidence type="ECO:0000313" key="3">
    <source>
        <dbReference type="EMBL" id="TFU32275.1"/>
    </source>
</evidence>
<sequence>MMRLQRPFALLAGAAALALALAGCSRDAQAEAESPPEPAPPEADVSRWDPDSSDNGLWLLTGEPAIAQIVRAMRDAGPVTIEGSFTELVTPEDTEQDPYTDRRIALRYTGEYGRLSAAVTAGDVSVDIVMVDGLSYVRGNPAYAQTTGVEAFGEGWVCTTSPDVLLGDWAPLLEPAELVEALLSGAEEFAVMEPEPGAKTTEGVVGAAESPFGTLTLAAVGPPLPSAFLAGDVSGDGSFTFTGWGTAAEVSAPTDVAQPCE</sequence>
<keyword evidence="4" id="KW-1185">Reference proteome</keyword>
<proteinExistence type="predicted"/>
<organism evidence="3 4">
    <name type="scientific">Microbacterium paludicola</name>
    <dbReference type="NCBI Taxonomy" id="300019"/>
    <lineage>
        <taxon>Bacteria</taxon>
        <taxon>Bacillati</taxon>
        <taxon>Actinomycetota</taxon>
        <taxon>Actinomycetes</taxon>
        <taxon>Micrococcales</taxon>
        <taxon>Microbacteriaceae</taxon>
        <taxon>Microbacterium</taxon>
    </lineage>
</organism>
<feature type="signal peptide" evidence="2">
    <location>
        <begin position="1"/>
        <end position="30"/>
    </location>
</feature>
<comment type="caution">
    <text evidence="3">The sequence shown here is derived from an EMBL/GenBank/DDBJ whole genome shotgun (WGS) entry which is preliminary data.</text>
</comment>
<evidence type="ECO:0000256" key="1">
    <source>
        <dbReference type="SAM" id="MobiDB-lite"/>
    </source>
</evidence>
<dbReference type="RefSeq" id="WP_135114962.1">
    <property type="nucleotide sequence ID" value="NZ_JADGLL010000030.1"/>
</dbReference>
<gene>
    <name evidence="3" type="ORF">E4U02_11400</name>
</gene>
<dbReference type="AlphaFoldDB" id="A0A4Y9FSP7"/>
<evidence type="ECO:0008006" key="5">
    <source>
        <dbReference type="Google" id="ProtNLM"/>
    </source>
</evidence>
<feature type="chain" id="PRO_5021444831" description="Lipoprotein" evidence="2">
    <location>
        <begin position="31"/>
        <end position="261"/>
    </location>
</feature>
<dbReference type="PROSITE" id="PS51257">
    <property type="entry name" value="PROKAR_LIPOPROTEIN"/>
    <property type="match status" value="1"/>
</dbReference>
<dbReference type="Proteomes" id="UP000298358">
    <property type="component" value="Unassembled WGS sequence"/>
</dbReference>